<reference evidence="1 3" key="1">
    <citation type="submission" date="2014-08" db="EMBL/GenBank/DDBJ databases">
        <title>Genome sequences of NCPPB Pectobacterium isolates.</title>
        <authorList>
            <person name="Glover R.H."/>
            <person name="Sapp M."/>
            <person name="Elphinstone J."/>
        </authorList>
    </citation>
    <scope>NUCLEOTIDE SEQUENCE [LARGE SCALE GENOMIC DNA]</scope>
    <source>
        <strain evidence="1 3">NCPPB3841</strain>
    </source>
</reference>
<accession>A0ABD6VVD9</accession>
<reference evidence="2 4" key="2">
    <citation type="submission" date="2017-01" db="EMBL/GenBank/DDBJ databases">
        <title>Comparative Genomics of 38 Pectobacterium strains comprising three species revealed the characteristics of Pectobacterium carotovorum.</title>
        <authorList>
            <person name="Xie H."/>
            <person name="Ma Y."/>
            <person name="Li X."/>
        </authorList>
    </citation>
    <scope>NUCLEOTIDE SEQUENCE [LARGE SCALE GENOMIC DNA]</scope>
    <source>
        <strain evidence="2 4">Q142</strain>
    </source>
</reference>
<gene>
    <name evidence="2" type="ORF">BV926_00120</name>
    <name evidence="1" type="ORF">KU75_11250</name>
</gene>
<organism evidence="2 4">
    <name type="scientific">Pectobacterium odoriferum</name>
    <dbReference type="NCBI Taxonomy" id="78398"/>
    <lineage>
        <taxon>Bacteria</taxon>
        <taxon>Pseudomonadati</taxon>
        <taxon>Pseudomonadota</taxon>
        <taxon>Gammaproteobacteria</taxon>
        <taxon>Enterobacterales</taxon>
        <taxon>Pectobacteriaceae</taxon>
        <taxon>Pectobacterium</taxon>
    </lineage>
</organism>
<evidence type="ECO:0000313" key="2">
    <source>
        <dbReference type="EMBL" id="POE28761.1"/>
    </source>
</evidence>
<dbReference type="RefSeq" id="WP_039493120.1">
    <property type="nucleotide sequence ID" value="NZ_JACDRW010000020.1"/>
</dbReference>
<keyword evidence="3" id="KW-1185">Reference proteome</keyword>
<evidence type="ECO:0000313" key="3">
    <source>
        <dbReference type="Proteomes" id="UP000029447"/>
    </source>
</evidence>
<name>A0ABD6VVD9_9GAMM</name>
<dbReference type="Proteomes" id="UP000237274">
    <property type="component" value="Unassembled WGS sequence"/>
</dbReference>
<dbReference type="EMBL" id="MTAO01000001">
    <property type="protein sequence ID" value="POE28761.1"/>
    <property type="molecule type" value="Genomic_DNA"/>
</dbReference>
<sequence length="171" mass="18956">MRYQNYSYAVGAVLLLWSQFAFSLTNSHVSLEISAESSAKLTLYYKDKPVTGEILPFPLEVDNVSKKFTKESGYFYVVGNVDKAEIVFLDNVFELMPVSGDGKSINLQGSFLFNGTDSAVNKKLIVPVLRSVTDGNQTNGVKVRFSSEHSIDHYSQGTYANTFTLMVTPVI</sequence>
<evidence type="ECO:0000313" key="4">
    <source>
        <dbReference type="Proteomes" id="UP000237274"/>
    </source>
</evidence>
<evidence type="ECO:0008006" key="5">
    <source>
        <dbReference type="Google" id="ProtNLM"/>
    </source>
</evidence>
<dbReference type="EMBL" id="JQOF01000008">
    <property type="protein sequence ID" value="KGA41359.1"/>
    <property type="molecule type" value="Genomic_DNA"/>
</dbReference>
<proteinExistence type="predicted"/>
<dbReference type="KEGG" id="pcv:BCS7_01210"/>
<dbReference type="AlphaFoldDB" id="A0ABD6VVD9"/>
<dbReference type="Proteomes" id="UP000029447">
    <property type="component" value="Unassembled WGS sequence"/>
</dbReference>
<evidence type="ECO:0000313" key="1">
    <source>
        <dbReference type="EMBL" id="KGA41359.1"/>
    </source>
</evidence>
<comment type="caution">
    <text evidence="2">The sequence shown here is derived from an EMBL/GenBank/DDBJ whole genome shotgun (WGS) entry which is preliminary data.</text>
</comment>
<protein>
    <recommendedName>
        <fullName evidence="5">Fimbrial protein</fullName>
    </recommendedName>
</protein>